<name>A0ABS5HTI3_9RHOB</name>
<dbReference type="RefSeq" id="WP_212701778.1">
    <property type="nucleotide sequence ID" value="NZ_JADMKU010000013.1"/>
</dbReference>
<organism evidence="2 3">
    <name type="scientific">Thalassovita aquimarina</name>
    <dbReference type="NCBI Taxonomy" id="2785917"/>
    <lineage>
        <taxon>Bacteria</taxon>
        <taxon>Pseudomonadati</taxon>
        <taxon>Pseudomonadota</taxon>
        <taxon>Alphaproteobacteria</taxon>
        <taxon>Rhodobacterales</taxon>
        <taxon>Roseobacteraceae</taxon>
        <taxon>Thalassovita</taxon>
    </lineage>
</organism>
<dbReference type="InterPro" id="IPR051815">
    <property type="entry name" value="Molybdate_resp_trans_reg"/>
</dbReference>
<sequence length="103" mass="10791">MLGPGKADLLEGIREAGSIAAAGRAMSMSYKRAWSLVEEMNAAFGEPLVSSSRGGTRGGGAHLTKTGEAVLSHYRKLEQITRAAGEEQIGAIEDLLGDMSVNE</sequence>
<dbReference type="InterPro" id="IPR000847">
    <property type="entry name" value="LysR_HTH_N"/>
</dbReference>
<dbReference type="Proteomes" id="UP001195941">
    <property type="component" value="Unassembled WGS sequence"/>
</dbReference>
<dbReference type="EMBL" id="JADMKU010000013">
    <property type="protein sequence ID" value="MBR9652260.1"/>
    <property type="molecule type" value="Genomic_DNA"/>
</dbReference>
<dbReference type="PANTHER" id="PTHR30432:SF1">
    <property type="entry name" value="DNA-BINDING TRANSCRIPTIONAL DUAL REGULATOR MODE"/>
    <property type="match status" value="1"/>
</dbReference>
<dbReference type="PANTHER" id="PTHR30432">
    <property type="entry name" value="TRANSCRIPTIONAL REGULATOR MODE"/>
    <property type="match status" value="1"/>
</dbReference>
<dbReference type="InterPro" id="IPR036390">
    <property type="entry name" value="WH_DNA-bd_sf"/>
</dbReference>
<evidence type="ECO:0000259" key="1">
    <source>
        <dbReference type="Pfam" id="PF00126"/>
    </source>
</evidence>
<dbReference type="InterPro" id="IPR036388">
    <property type="entry name" value="WH-like_DNA-bd_sf"/>
</dbReference>
<evidence type="ECO:0000313" key="2">
    <source>
        <dbReference type="EMBL" id="MBR9652260.1"/>
    </source>
</evidence>
<dbReference type="SUPFAM" id="SSF46785">
    <property type="entry name" value="Winged helix' DNA-binding domain"/>
    <property type="match status" value="1"/>
</dbReference>
<keyword evidence="3" id="KW-1185">Reference proteome</keyword>
<comment type="caution">
    <text evidence="2">The sequence shown here is derived from an EMBL/GenBank/DDBJ whole genome shotgun (WGS) entry which is preliminary data.</text>
</comment>
<accession>A0ABS5HTI3</accession>
<evidence type="ECO:0000313" key="3">
    <source>
        <dbReference type="Proteomes" id="UP001195941"/>
    </source>
</evidence>
<gene>
    <name evidence="2" type="ORF">IT775_14145</name>
</gene>
<feature type="domain" description="HTH lysR-type" evidence="1">
    <location>
        <begin position="11"/>
        <end position="68"/>
    </location>
</feature>
<reference evidence="2 3" key="1">
    <citation type="journal article" date="2021" name="Arch. Microbiol.">
        <title>Thalassobius aquimarinus sp. nov., isolated from the Sea of Japan seashore.</title>
        <authorList>
            <person name="Kurilenko V.V."/>
            <person name="Romanenko L.A."/>
            <person name="Chernysheva N.Y."/>
            <person name="Velansky P.V."/>
            <person name="Tekutyeva L.A."/>
            <person name="Isaeva M.P."/>
            <person name="Mikhailov V.V."/>
        </authorList>
    </citation>
    <scope>NUCLEOTIDE SEQUENCE [LARGE SCALE GENOMIC DNA]</scope>
    <source>
        <strain evidence="2 3">KMM 8518</strain>
    </source>
</reference>
<proteinExistence type="predicted"/>
<dbReference type="Gene3D" id="1.10.10.10">
    <property type="entry name" value="Winged helix-like DNA-binding domain superfamily/Winged helix DNA-binding domain"/>
    <property type="match status" value="1"/>
</dbReference>
<dbReference type="Pfam" id="PF00126">
    <property type="entry name" value="HTH_1"/>
    <property type="match status" value="1"/>
</dbReference>
<protein>
    <submittedName>
        <fullName evidence="2">LysR family transcriptional regulator</fullName>
    </submittedName>
</protein>